<reference evidence="4 6" key="2">
    <citation type="submission" date="2020-02" db="EMBL/GenBank/DDBJ databases">
        <title>Antibiotic susceptibility profiles of lactic acid bacteria isolated from the human vagina and genetic basis of atypical resistances.</title>
        <authorList>
            <person name="Sirichoat A."/>
            <person name="Florez A.B."/>
            <person name="Vazquez L."/>
            <person name="Buppasiri P."/>
            <person name="Panya M."/>
            <person name="Lulitanond V."/>
            <person name="Mayo B."/>
        </authorList>
    </citation>
    <scope>NUCLEOTIDE SEQUENCE [LARGE SCALE GENOMIC DNA]</scope>
    <source>
        <strain evidence="4 6">VA07-1AN</strain>
    </source>
</reference>
<evidence type="ECO:0000313" key="4">
    <source>
        <dbReference type="EMBL" id="NGG36834.1"/>
    </source>
</evidence>
<proteinExistence type="predicted"/>
<dbReference type="Gene3D" id="3.30.2010.10">
    <property type="entry name" value="Metalloproteases ('zincins'), catalytic domain"/>
    <property type="match status" value="1"/>
</dbReference>
<dbReference type="InterPro" id="IPR002725">
    <property type="entry name" value="YgjP-like_metallopeptidase"/>
</dbReference>
<organism evidence="3 5">
    <name type="scientific">Bifidobacterium bifidum</name>
    <dbReference type="NCBI Taxonomy" id="1681"/>
    <lineage>
        <taxon>Bacteria</taxon>
        <taxon>Bacillati</taxon>
        <taxon>Actinomycetota</taxon>
        <taxon>Actinomycetes</taxon>
        <taxon>Bifidobacteriales</taxon>
        <taxon>Bifidobacteriaceae</taxon>
        <taxon>Bifidobacterium</taxon>
    </lineage>
</organism>
<sequence>MPLPNQRRHARKAPASASTAAASTVLEVDGLQLHVTRKRIKNLYLRIKPPLGTVEVSAPMRMSQRQIIGFAHERHSWIVQQQRRMAEARRMSLRQAETLTPLPSAPAGDGGHAGVDGRRGGDQPQLPMFDRSAMWTDERKHAAAAAIDAALPGLLRKWAPIVGRSPSHVTLRVMTSRWGSCTPKTGRIRLNLQLGLMEPRFLEYVLVHEMTHLWANGHGADFQRRMSAYLPSWRELRRELNKRVLL</sequence>
<reference evidence="3 5" key="1">
    <citation type="journal article" date="2019" name="Nat. Med.">
        <title>A library of human gut bacterial isolates paired with longitudinal multiomics data enables mechanistic microbiome research.</title>
        <authorList>
            <person name="Poyet M."/>
            <person name="Groussin M."/>
            <person name="Gibbons S.M."/>
            <person name="Avila-Pacheco J."/>
            <person name="Jiang X."/>
            <person name="Kearney S.M."/>
            <person name="Perrotta A.R."/>
            <person name="Berdy B."/>
            <person name="Zhao S."/>
            <person name="Lieberman T.D."/>
            <person name="Swanson P.K."/>
            <person name="Smith M."/>
            <person name="Roesemann S."/>
            <person name="Alexander J.E."/>
            <person name="Rich S.A."/>
            <person name="Livny J."/>
            <person name="Vlamakis H."/>
            <person name="Clish C."/>
            <person name="Bullock K."/>
            <person name="Deik A."/>
            <person name="Scott J."/>
            <person name="Pierce K.A."/>
            <person name="Xavier R.J."/>
            <person name="Alm E.J."/>
        </authorList>
    </citation>
    <scope>NUCLEOTIDE SEQUENCE [LARGE SCALE GENOMIC DNA]</scope>
    <source>
        <strain evidence="3 5">BIOML-A13</strain>
    </source>
</reference>
<dbReference type="Proteomes" id="UP000488776">
    <property type="component" value="Unassembled WGS sequence"/>
</dbReference>
<dbReference type="InterPro" id="IPR053136">
    <property type="entry name" value="UTP_pyrophosphatase-like"/>
</dbReference>
<gene>
    <name evidence="4" type="ORF">G5T23_07410</name>
    <name evidence="3" type="ORF">GBA83_04520</name>
</gene>
<dbReference type="RefSeq" id="WP_014759666.1">
    <property type="nucleotide sequence ID" value="NZ_CP022723.1"/>
</dbReference>
<evidence type="ECO:0000313" key="3">
    <source>
        <dbReference type="EMBL" id="KAB7487240.1"/>
    </source>
</evidence>
<dbReference type="Pfam" id="PF01863">
    <property type="entry name" value="YgjP-like"/>
    <property type="match status" value="1"/>
</dbReference>
<evidence type="ECO:0000313" key="6">
    <source>
        <dbReference type="Proteomes" id="UP000488776"/>
    </source>
</evidence>
<protein>
    <submittedName>
        <fullName evidence="3">M48 family metallopeptidase</fullName>
    </submittedName>
</protein>
<dbReference type="Proteomes" id="UP000451386">
    <property type="component" value="Unassembled WGS sequence"/>
</dbReference>
<feature type="domain" description="YgjP-like metallopeptidase" evidence="2">
    <location>
        <begin position="42"/>
        <end position="242"/>
    </location>
</feature>
<dbReference type="EMBL" id="WDOP01000002">
    <property type="protein sequence ID" value="KAB7487240.1"/>
    <property type="molecule type" value="Genomic_DNA"/>
</dbReference>
<evidence type="ECO:0000256" key="1">
    <source>
        <dbReference type="SAM" id="MobiDB-lite"/>
    </source>
</evidence>
<evidence type="ECO:0000313" key="5">
    <source>
        <dbReference type="Proteomes" id="UP000451386"/>
    </source>
</evidence>
<comment type="caution">
    <text evidence="3">The sequence shown here is derived from an EMBL/GenBank/DDBJ whole genome shotgun (WGS) entry which is preliminary data.</text>
</comment>
<evidence type="ECO:0000259" key="2">
    <source>
        <dbReference type="Pfam" id="PF01863"/>
    </source>
</evidence>
<dbReference type="PANTHER" id="PTHR30399:SF1">
    <property type="entry name" value="UTP PYROPHOSPHATASE"/>
    <property type="match status" value="1"/>
</dbReference>
<accession>A0A0H2P999</accession>
<dbReference type="PANTHER" id="PTHR30399">
    <property type="entry name" value="UNCHARACTERIZED PROTEIN YGJP"/>
    <property type="match status" value="1"/>
</dbReference>
<dbReference type="CDD" id="cd07344">
    <property type="entry name" value="M48_yhfN_like"/>
    <property type="match status" value="1"/>
</dbReference>
<name>A0A0H2P999_BIFBI</name>
<feature type="region of interest" description="Disordered" evidence="1">
    <location>
        <begin position="99"/>
        <end position="123"/>
    </location>
</feature>
<dbReference type="AlphaFoldDB" id="A0A0H2P999"/>
<dbReference type="EMBL" id="JAAJBJ010000007">
    <property type="protein sequence ID" value="NGG36834.1"/>
    <property type="molecule type" value="Genomic_DNA"/>
</dbReference>